<protein>
    <submittedName>
        <fullName evidence="2">Uncharacterized protein</fullName>
    </submittedName>
</protein>
<accession>A0A1Q8QWC3</accession>
<evidence type="ECO:0000256" key="1">
    <source>
        <dbReference type="SAM" id="Phobius"/>
    </source>
</evidence>
<keyword evidence="1" id="KW-0812">Transmembrane</keyword>
<keyword evidence="1" id="KW-0472">Membrane</keyword>
<feature type="transmembrane region" description="Helical" evidence="1">
    <location>
        <begin position="58"/>
        <end position="76"/>
    </location>
</feature>
<proteinExistence type="predicted"/>
<feature type="transmembrane region" description="Helical" evidence="1">
    <location>
        <begin position="7"/>
        <end position="26"/>
    </location>
</feature>
<dbReference type="EMBL" id="MLBF01000016">
    <property type="protein sequence ID" value="OLN31644.1"/>
    <property type="molecule type" value="Genomic_DNA"/>
</dbReference>
<name>A0A1Q8QWC3_9FIRM</name>
<keyword evidence="3" id="KW-1185">Reference proteome</keyword>
<dbReference type="AlphaFoldDB" id="A0A1Q8QWC3"/>
<evidence type="ECO:0000313" key="3">
    <source>
        <dbReference type="Proteomes" id="UP000186102"/>
    </source>
</evidence>
<reference evidence="2 3" key="1">
    <citation type="submission" date="2016-09" db="EMBL/GenBank/DDBJ databases">
        <title>Complete genome of Desulfosporosinus sp. OL.</title>
        <authorList>
            <person name="Mardanov A."/>
            <person name="Beletsky A."/>
            <person name="Panova A."/>
            <person name="Karnachuk O."/>
            <person name="Ravin N."/>
        </authorList>
    </citation>
    <scope>NUCLEOTIDE SEQUENCE [LARGE SCALE GENOMIC DNA]</scope>
    <source>
        <strain evidence="2 3">OL</strain>
    </source>
</reference>
<feature type="transmembrane region" description="Helical" evidence="1">
    <location>
        <begin position="32"/>
        <end position="51"/>
    </location>
</feature>
<organism evidence="2 3">
    <name type="scientific">Desulfosporosinus metallidurans</name>
    <dbReference type="NCBI Taxonomy" id="1888891"/>
    <lineage>
        <taxon>Bacteria</taxon>
        <taxon>Bacillati</taxon>
        <taxon>Bacillota</taxon>
        <taxon>Clostridia</taxon>
        <taxon>Eubacteriales</taxon>
        <taxon>Desulfitobacteriaceae</taxon>
        <taxon>Desulfosporosinus</taxon>
    </lineage>
</organism>
<dbReference type="Proteomes" id="UP000186102">
    <property type="component" value="Unassembled WGS sequence"/>
</dbReference>
<gene>
    <name evidence="2" type="ORF">DSOL_2511</name>
</gene>
<sequence length="142" mass="16163">MRRAERRIFPLLFTSFLFSIETLFLVNEPGVFPYGAWFFTIALTLVAWLTAKSYWGTAAAFVGSVLLNQALVRFAYEGIVRHADLPDSFVWNFGVLFFTAWAGLRLGWKNFTARALRKSTSEQLLPVNGVGAYEQAEERELQ</sequence>
<keyword evidence="1" id="KW-1133">Transmembrane helix</keyword>
<evidence type="ECO:0000313" key="2">
    <source>
        <dbReference type="EMBL" id="OLN31644.1"/>
    </source>
</evidence>
<feature type="transmembrane region" description="Helical" evidence="1">
    <location>
        <begin position="88"/>
        <end position="108"/>
    </location>
</feature>
<comment type="caution">
    <text evidence="2">The sequence shown here is derived from an EMBL/GenBank/DDBJ whole genome shotgun (WGS) entry which is preliminary data.</text>
</comment>
<dbReference type="STRING" id="1888891.DSOL_2511"/>